<dbReference type="PATRIC" id="fig|1423774.3.peg.1262"/>
<dbReference type="InterPro" id="IPR043502">
    <property type="entry name" value="DNA/RNA_pol_sf"/>
</dbReference>
<evidence type="ECO:0000256" key="1">
    <source>
        <dbReference type="ARBA" id="ARBA00012493"/>
    </source>
</evidence>
<feature type="domain" description="Reverse transcriptase" evidence="10">
    <location>
        <begin position="16"/>
        <end position="234"/>
    </location>
</feature>
<dbReference type="GO" id="GO:0046872">
    <property type="term" value="F:metal ion binding"/>
    <property type="evidence" value="ECO:0007669"/>
    <property type="project" value="UniProtKB-KW"/>
</dbReference>
<dbReference type="InterPro" id="IPR000123">
    <property type="entry name" value="Reverse_transcriptase_msDNA"/>
</dbReference>
<evidence type="ECO:0000259" key="10">
    <source>
        <dbReference type="PROSITE" id="PS50878"/>
    </source>
</evidence>
<evidence type="ECO:0000256" key="7">
    <source>
        <dbReference type="ARBA" id="ARBA00023118"/>
    </source>
</evidence>
<gene>
    <name evidence="11" type="ORF">FD31_GL001214</name>
</gene>
<dbReference type="PROSITE" id="PS50878">
    <property type="entry name" value="RT_POL"/>
    <property type="match status" value="1"/>
</dbReference>
<evidence type="ECO:0000256" key="6">
    <source>
        <dbReference type="ARBA" id="ARBA00022918"/>
    </source>
</evidence>
<dbReference type="EC" id="2.7.7.49" evidence="1"/>
<sequence>MNFTNTKQIKSVFKISQDMTVEKFVSKNINQYYFIKKKSKNPRQIYIPSIQLKTIQKWILKKILTKEFSSSEVAHGFISGRSIVTNAREHLYKEPSWILTMDITNFFDSIRFDSIEHLFRQHGYTKEVSRTFATLCTYRGKLVQGFPTSPFLANLYLKSFDVYLKSNLQKYNVKYTRYADDLTFSGNIEKNYESFILESERMVEKGLTKLQLRVNSKKTNIQTKERKIVTGIWLYKNKLSVSNNYLKKFRREIYYCKKYGVIDHLIHTNKVEISNFHGYMYGKAYFVKMVDENLGMKLLKELNDLNWPM</sequence>
<keyword evidence="6" id="KW-0695">RNA-directed DNA polymerase</keyword>
<dbReference type="SUPFAM" id="SSF56672">
    <property type="entry name" value="DNA/RNA polymerases"/>
    <property type="match status" value="1"/>
</dbReference>
<keyword evidence="2" id="KW-0808">Transferase</keyword>
<evidence type="ECO:0000256" key="4">
    <source>
        <dbReference type="ARBA" id="ARBA00022723"/>
    </source>
</evidence>
<evidence type="ECO:0000313" key="11">
    <source>
        <dbReference type="EMBL" id="KRM15499.1"/>
    </source>
</evidence>
<keyword evidence="3" id="KW-0548">Nucleotidyltransferase</keyword>
<comment type="catalytic activity">
    <reaction evidence="9">
        <text>DNA(n) + a 2'-deoxyribonucleoside 5'-triphosphate = DNA(n+1) + diphosphate</text>
        <dbReference type="Rhea" id="RHEA:22508"/>
        <dbReference type="Rhea" id="RHEA-COMP:17339"/>
        <dbReference type="Rhea" id="RHEA-COMP:17340"/>
        <dbReference type="ChEBI" id="CHEBI:33019"/>
        <dbReference type="ChEBI" id="CHEBI:61560"/>
        <dbReference type="ChEBI" id="CHEBI:173112"/>
        <dbReference type="EC" id="2.7.7.49"/>
    </reaction>
</comment>
<evidence type="ECO:0000256" key="9">
    <source>
        <dbReference type="ARBA" id="ARBA00048173"/>
    </source>
</evidence>
<proteinExistence type="inferred from homology"/>
<dbReference type="Pfam" id="PF00078">
    <property type="entry name" value="RVT_1"/>
    <property type="match status" value="1"/>
</dbReference>
<dbReference type="AlphaFoldDB" id="A0A0R1WII8"/>
<dbReference type="CDD" id="cd03487">
    <property type="entry name" value="RT_Bac_retron_II"/>
    <property type="match status" value="1"/>
</dbReference>
<evidence type="ECO:0000256" key="3">
    <source>
        <dbReference type="ARBA" id="ARBA00022695"/>
    </source>
</evidence>
<keyword evidence="7" id="KW-0051">Antiviral defense</keyword>
<accession>A0A0R1WII8</accession>
<evidence type="ECO:0000313" key="12">
    <source>
        <dbReference type="Proteomes" id="UP000051302"/>
    </source>
</evidence>
<organism evidence="11 12">
    <name type="scientific">Companilactobacillus nantensis DSM 16982</name>
    <dbReference type="NCBI Taxonomy" id="1423774"/>
    <lineage>
        <taxon>Bacteria</taxon>
        <taxon>Bacillati</taxon>
        <taxon>Bacillota</taxon>
        <taxon>Bacilli</taxon>
        <taxon>Lactobacillales</taxon>
        <taxon>Lactobacillaceae</taxon>
        <taxon>Companilactobacillus</taxon>
    </lineage>
</organism>
<keyword evidence="5" id="KW-0460">Magnesium</keyword>
<dbReference type="PANTHER" id="PTHR34047:SF7">
    <property type="entry name" value="RNA-DIRECTED DNA POLYMERASE"/>
    <property type="match status" value="1"/>
</dbReference>
<dbReference type="InterPro" id="IPR051083">
    <property type="entry name" value="GrpII_Intron_Splice-Mob/Def"/>
</dbReference>
<evidence type="ECO:0000256" key="8">
    <source>
        <dbReference type="ARBA" id="ARBA00034120"/>
    </source>
</evidence>
<dbReference type="GO" id="GO:0003964">
    <property type="term" value="F:RNA-directed DNA polymerase activity"/>
    <property type="evidence" value="ECO:0007669"/>
    <property type="project" value="UniProtKB-KW"/>
</dbReference>
<dbReference type="GO" id="GO:0003723">
    <property type="term" value="F:RNA binding"/>
    <property type="evidence" value="ECO:0007669"/>
    <property type="project" value="InterPro"/>
</dbReference>
<dbReference type="InterPro" id="IPR000477">
    <property type="entry name" value="RT_dom"/>
</dbReference>
<dbReference type="PRINTS" id="PR00866">
    <property type="entry name" value="RNADNAPOLMS"/>
</dbReference>
<name>A0A0R1WII8_9LACO</name>
<comment type="similarity">
    <text evidence="8">Belongs to the bacterial reverse transcriptase family.</text>
</comment>
<evidence type="ECO:0000256" key="2">
    <source>
        <dbReference type="ARBA" id="ARBA00022679"/>
    </source>
</evidence>
<dbReference type="GO" id="GO:0051607">
    <property type="term" value="P:defense response to virus"/>
    <property type="evidence" value="ECO:0007669"/>
    <property type="project" value="UniProtKB-KW"/>
</dbReference>
<keyword evidence="12" id="KW-1185">Reference proteome</keyword>
<comment type="caution">
    <text evidence="11">The sequence shown here is derived from an EMBL/GenBank/DDBJ whole genome shotgun (WGS) entry which is preliminary data.</text>
</comment>
<evidence type="ECO:0000256" key="5">
    <source>
        <dbReference type="ARBA" id="ARBA00022842"/>
    </source>
</evidence>
<keyword evidence="4" id="KW-0479">Metal-binding</keyword>
<protein>
    <recommendedName>
        <fullName evidence="1">RNA-directed DNA polymerase</fullName>
        <ecNumber evidence="1">2.7.7.49</ecNumber>
    </recommendedName>
</protein>
<dbReference type="EMBL" id="AZFV01000022">
    <property type="protein sequence ID" value="KRM15499.1"/>
    <property type="molecule type" value="Genomic_DNA"/>
</dbReference>
<reference evidence="11 12" key="1">
    <citation type="journal article" date="2015" name="Genome Announc.">
        <title>Expanding the biotechnology potential of lactobacilli through comparative genomics of 213 strains and associated genera.</title>
        <authorList>
            <person name="Sun Z."/>
            <person name="Harris H.M."/>
            <person name="McCann A."/>
            <person name="Guo C."/>
            <person name="Argimon S."/>
            <person name="Zhang W."/>
            <person name="Yang X."/>
            <person name="Jeffery I.B."/>
            <person name="Cooney J.C."/>
            <person name="Kagawa T.F."/>
            <person name="Liu W."/>
            <person name="Song Y."/>
            <person name="Salvetti E."/>
            <person name="Wrobel A."/>
            <person name="Rasinkangas P."/>
            <person name="Parkhill J."/>
            <person name="Rea M.C."/>
            <person name="O'Sullivan O."/>
            <person name="Ritari J."/>
            <person name="Douillard F.P."/>
            <person name="Paul Ross R."/>
            <person name="Yang R."/>
            <person name="Briner A.E."/>
            <person name="Felis G.E."/>
            <person name="de Vos W.M."/>
            <person name="Barrangou R."/>
            <person name="Klaenhammer T.R."/>
            <person name="Caufield P.W."/>
            <person name="Cui Y."/>
            <person name="Zhang H."/>
            <person name="O'Toole P.W."/>
        </authorList>
    </citation>
    <scope>NUCLEOTIDE SEQUENCE [LARGE SCALE GENOMIC DNA]</scope>
    <source>
        <strain evidence="11 12">DSM 16982</strain>
    </source>
</reference>
<dbReference type="Proteomes" id="UP000051302">
    <property type="component" value="Unassembled WGS sequence"/>
</dbReference>
<dbReference type="PANTHER" id="PTHR34047">
    <property type="entry name" value="NUCLEAR INTRON MATURASE 1, MITOCHONDRIAL-RELATED"/>
    <property type="match status" value="1"/>
</dbReference>
<dbReference type="STRING" id="1423774.FD31_GL001214"/>